<protein>
    <recommendedName>
        <fullName evidence="3">Protein NO VEIN C-terminal domain-containing protein</fullName>
    </recommendedName>
</protein>
<evidence type="ECO:0000313" key="1">
    <source>
        <dbReference type="EMBL" id="MBB5114465.1"/>
    </source>
</evidence>
<organism evidence="1 2">
    <name type="scientific">Micromonospora echinospora</name>
    <name type="common">Micromonospora purpurea</name>
    <dbReference type="NCBI Taxonomy" id="1877"/>
    <lineage>
        <taxon>Bacteria</taxon>
        <taxon>Bacillati</taxon>
        <taxon>Actinomycetota</taxon>
        <taxon>Actinomycetes</taxon>
        <taxon>Micromonosporales</taxon>
        <taxon>Micromonosporaceae</taxon>
        <taxon>Micromonospora</taxon>
    </lineage>
</organism>
<reference evidence="1 2" key="1">
    <citation type="submission" date="2020-08" db="EMBL/GenBank/DDBJ databases">
        <title>Sequencing the genomes of 1000 actinobacteria strains.</title>
        <authorList>
            <person name="Klenk H.-P."/>
        </authorList>
    </citation>
    <scope>NUCLEOTIDE SEQUENCE [LARGE SCALE GENOMIC DNA]</scope>
    <source>
        <strain evidence="1 2">DSM 43036</strain>
    </source>
</reference>
<dbReference type="Proteomes" id="UP000618986">
    <property type="component" value="Unassembled WGS sequence"/>
</dbReference>
<gene>
    <name evidence="1" type="ORF">FHU28_004304</name>
</gene>
<sequence>MADLTEAEANAGGRWWNADDVADVTEMLAARGSRLWQLMAPADLAAWVFEAPAPSPLDPAPDAVDGDWASGLDETGRQAWALAGWVARTVVPDATGTAGRYWILSHLDDAAPATLRLTVGMLEILGLYETGEEIWLRSHAAPILSAMDAGAVDLEEWQRRGIDVADDSTRTLAEDKVLLTCPDLATARWLLRQPPVIAGVRLLSCWVAAGPYSFESRYRPEVVARAWQASQLLDGEDPDALPGGGNGFDRPYTGVTTGDLPAQRSFDADAYRAGVDEHDRLCRTLIAHLSRSRLVAGSGLAGVHVDLAWRDVDGRQFIAEVKSVIDGNEVEQLRLGLGQVLEYRHRLAARGVAATAVLLVSRCTDPVWPAICAGSGVLLLTGEEEPTWRAKLMTAAVG</sequence>
<evidence type="ECO:0008006" key="3">
    <source>
        <dbReference type="Google" id="ProtNLM"/>
    </source>
</evidence>
<evidence type="ECO:0000313" key="2">
    <source>
        <dbReference type="Proteomes" id="UP000618986"/>
    </source>
</evidence>
<comment type="caution">
    <text evidence="1">The sequence shown here is derived from an EMBL/GenBank/DDBJ whole genome shotgun (WGS) entry which is preliminary data.</text>
</comment>
<keyword evidence="2" id="KW-1185">Reference proteome</keyword>
<proteinExistence type="predicted"/>
<dbReference type="RefSeq" id="WP_184686305.1">
    <property type="nucleotide sequence ID" value="NZ_JACHJC010000001.1"/>
</dbReference>
<dbReference type="EMBL" id="JACHJC010000001">
    <property type="protein sequence ID" value="MBB5114465.1"/>
    <property type="molecule type" value="Genomic_DNA"/>
</dbReference>
<accession>A0ABR6MGG2</accession>
<dbReference type="GeneID" id="300294846"/>
<name>A0ABR6MGG2_MICEC</name>